<dbReference type="GeneID" id="40073100"/>
<feature type="domain" description="DUF7415" evidence="1">
    <location>
        <begin position="8"/>
        <end position="52"/>
    </location>
</feature>
<evidence type="ECO:0000313" key="2">
    <source>
        <dbReference type="EMBL" id="APT41133.1"/>
    </source>
</evidence>
<accession>A0A1L6Z555</accession>
<evidence type="ECO:0000259" key="1">
    <source>
        <dbReference type="Pfam" id="PF24187"/>
    </source>
</evidence>
<dbReference type="KEGG" id="vg:40073100"/>
<dbReference type="Proteomes" id="UP000225617">
    <property type="component" value="Segment"/>
</dbReference>
<organism evidence="2 3">
    <name type="scientific">Klebsiella phage vB_Kpn_IME260</name>
    <dbReference type="NCBI Taxonomy" id="1912318"/>
    <lineage>
        <taxon>Viruses</taxon>
        <taxon>Duplodnaviria</taxon>
        <taxon>Heunggongvirae</taxon>
        <taxon>Uroviricota</taxon>
        <taxon>Caudoviricetes</taxon>
        <taxon>Demerecviridae</taxon>
        <taxon>Sugarlandvirus</taxon>
        <taxon>Sugarlandvirus IME260</taxon>
    </lineage>
</organism>
<sequence>MSIPKMERISWADIPKELIDVAENLLRAALGDEELCFIIQHDVCVGLSKGSLAQDYEILFDWDDLSDLGLMVLVNNVVFHPSNFAAFREPGAGISPGFLVADEPWTYAPEVLREGKQNASSNSINIMGWNA</sequence>
<name>A0A1L6Z555_9CAUD</name>
<protein>
    <recommendedName>
        <fullName evidence="1">DUF7415 domain-containing protein</fullName>
    </recommendedName>
</protein>
<dbReference type="RefSeq" id="YP_009597469.1">
    <property type="nucleotide sequence ID" value="NC_041899.1"/>
</dbReference>
<dbReference type="InterPro" id="IPR055838">
    <property type="entry name" value="DUF7415"/>
</dbReference>
<feature type="domain" description="DUF7415" evidence="1">
    <location>
        <begin position="61"/>
        <end position="102"/>
    </location>
</feature>
<evidence type="ECO:0000313" key="3">
    <source>
        <dbReference type="Proteomes" id="UP000225617"/>
    </source>
</evidence>
<proteinExistence type="predicted"/>
<dbReference type="EMBL" id="KX845404">
    <property type="protein sequence ID" value="APT41133.1"/>
    <property type="molecule type" value="Genomic_DNA"/>
</dbReference>
<keyword evidence="3" id="KW-1185">Reference proteome</keyword>
<dbReference type="Pfam" id="PF24187">
    <property type="entry name" value="DUF7415"/>
    <property type="match status" value="2"/>
</dbReference>
<reference evidence="2" key="1">
    <citation type="submission" date="2017-01" db="EMBL/GenBank/DDBJ databases">
        <title>Complete Genome Sequence of two Novel Multi-drug resistant Klebsiella pneumoniae Phage vB_Kpn_IME260.</title>
        <authorList>
            <person name="Xing S."/>
            <person name="Pan X."/>
            <person name="Sun Q."/>
            <person name="Pei G."/>
            <person name="Mi Z."/>
            <person name="An X."/>
            <person name="Tong Y."/>
        </authorList>
    </citation>
    <scope>NUCLEOTIDE SEQUENCE [LARGE SCALE GENOMIC DNA]</scope>
</reference>
<dbReference type="OrthoDB" id="12982at10239"/>